<dbReference type="Gene3D" id="3.90.79.10">
    <property type="entry name" value="Nucleoside Triphosphate Pyrophosphohydrolase"/>
    <property type="match status" value="1"/>
</dbReference>
<dbReference type="PROSITE" id="PS51462">
    <property type="entry name" value="NUDIX"/>
    <property type="match status" value="1"/>
</dbReference>
<dbReference type="CDD" id="cd04690">
    <property type="entry name" value="NUDIX_Hydrolase"/>
    <property type="match status" value="1"/>
</dbReference>
<evidence type="ECO:0000256" key="2">
    <source>
        <dbReference type="ARBA" id="ARBA00022801"/>
    </source>
</evidence>
<sequence>MTKEISIAAVVFNVGTQVLSVRKRGTTSFMLPGGKREPGERAVDTAIREIAEELHIELREEDLCHLGQFRAPAANEPGYEVSCDVFIFQPITADISPVNKTSEQVFNVGKLPEFSGVFAELAELRWDELDSTASDLAPLSRDVIFPFLLTLQK</sequence>
<gene>
    <name evidence="4" type="ORF">NCTC949_02139</name>
</gene>
<feature type="domain" description="Nudix hydrolase" evidence="3">
    <location>
        <begin position="2"/>
        <end position="149"/>
    </location>
</feature>
<organism evidence="4 5">
    <name type="scientific">Corynebacterium kutscheri</name>
    <dbReference type="NCBI Taxonomy" id="35755"/>
    <lineage>
        <taxon>Bacteria</taxon>
        <taxon>Bacillati</taxon>
        <taxon>Actinomycetota</taxon>
        <taxon>Actinomycetes</taxon>
        <taxon>Mycobacteriales</taxon>
        <taxon>Corynebacteriaceae</taxon>
        <taxon>Corynebacterium</taxon>
    </lineage>
</organism>
<dbReference type="Pfam" id="PF00293">
    <property type="entry name" value="NUDIX"/>
    <property type="match status" value="1"/>
</dbReference>
<evidence type="ECO:0000259" key="3">
    <source>
        <dbReference type="PROSITE" id="PS51462"/>
    </source>
</evidence>
<dbReference type="GO" id="GO:0016787">
    <property type="term" value="F:hydrolase activity"/>
    <property type="evidence" value="ECO:0007669"/>
    <property type="project" value="UniProtKB-KW"/>
</dbReference>
<comment type="cofactor">
    <cofactor evidence="1">
        <name>Mg(2+)</name>
        <dbReference type="ChEBI" id="CHEBI:18420"/>
    </cofactor>
</comment>
<dbReference type="PANTHER" id="PTHR43046">
    <property type="entry name" value="GDP-MANNOSE MANNOSYL HYDROLASE"/>
    <property type="match status" value="1"/>
</dbReference>
<dbReference type="AlphaFoldDB" id="A0AB38VXV1"/>
<proteinExistence type="predicted"/>
<dbReference type="PANTHER" id="PTHR43046:SF2">
    <property type="entry name" value="8-OXO-DGTP DIPHOSPHATASE-RELATED"/>
    <property type="match status" value="1"/>
</dbReference>
<dbReference type="Proteomes" id="UP000271380">
    <property type="component" value="Chromosome"/>
</dbReference>
<dbReference type="SUPFAM" id="SSF55811">
    <property type="entry name" value="Nudix"/>
    <property type="match status" value="1"/>
</dbReference>
<keyword evidence="2" id="KW-0378">Hydrolase</keyword>
<reference evidence="4 5" key="1">
    <citation type="submission" date="2018-12" db="EMBL/GenBank/DDBJ databases">
        <authorList>
            <consortium name="Pathogen Informatics"/>
        </authorList>
    </citation>
    <scope>NUCLEOTIDE SEQUENCE [LARGE SCALE GENOMIC DNA]</scope>
    <source>
        <strain evidence="4 5">NCTC949</strain>
    </source>
</reference>
<evidence type="ECO:0000313" key="5">
    <source>
        <dbReference type="Proteomes" id="UP000271380"/>
    </source>
</evidence>
<dbReference type="EMBL" id="LR134377">
    <property type="protein sequence ID" value="VEH09013.1"/>
    <property type="molecule type" value="Genomic_DNA"/>
</dbReference>
<dbReference type="InterPro" id="IPR015797">
    <property type="entry name" value="NUDIX_hydrolase-like_dom_sf"/>
</dbReference>
<name>A0AB38VXV1_9CORY</name>
<dbReference type="PROSITE" id="PS00893">
    <property type="entry name" value="NUDIX_BOX"/>
    <property type="match status" value="1"/>
</dbReference>
<dbReference type="RefSeq" id="WP_126317068.1">
    <property type="nucleotide sequence ID" value="NZ_LR134377.1"/>
</dbReference>
<dbReference type="InterPro" id="IPR000086">
    <property type="entry name" value="NUDIX_hydrolase_dom"/>
</dbReference>
<protein>
    <submittedName>
        <fullName evidence="4">Phosphatase</fullName>
    </submittedName>
</protein>
<dbReference type="InterPro" id="IPR020084">
    <property type="entry name" value="NUDIX_hydrolase_CS"/>
</dbReference>
<evidence type="ECO:0000256" key="1">
    <source>
        <dbReference type="ARBA" id="ARBA00001946"/>
    </source>
</evidence>
<accession>A0AB38VXV1</accession>
<evidence type="ECO:0000313" key="4">
    <source>
        <dbReference type="EMBL" id="VEH09013.1"/>
    </source>
</evidence>